<evidence type="ECO:0000313" key="3">
    <source>
        <dbReference type="EMBL" id="BCE48418.1"/>
    </source>
</evidence>
<evidence type="ECO:0000313" key="2">
    <source>
        <dbReference type="EMBL" id="BCE22153.1"/>
    </source>
</evidence>
<sequence>MTLTDLQFVAALGVLTMKLLVLTFGALAITSMAFVITAVCKR</sequence>
<reference evidence="4" key="2">
    <citation type="submission" date="2020-05" db="EMBL/GenBank/DDBJ databases">
        <title>Complete genome sequence of Bradyrhizobium diazoefficiens XF10 isolated from soybean nodule.</title>
        <authorList>
            <person name="Noda R."/>
            <person name="Kakizaki K."/>
            <person name="Minamisawa K."/>
        </authorList>
    </citation>
    <scope>NUCLEOTIDE SEQUENCE</scope>
    <source>
        <strain evidence="4">XF10</strain>
    </source>
</reference>
<evidence type="ECO:0000256" key="1">
    <source>
        <dbReference type="SAM" id="Phobius"/>
    </source>
</evidence>
<reference evidence="3" key="3">
    <citation type="submission" date="2020-05" db="EMBL/GenBank/DDBJ databases">
        <title>Complete genome sequence of Bradyrhizobium diazoefficiens XF4 isolated from soybean nodule.</title>
        <authorList>
            <person name="Noda R."/>
            <person name="Kakizaki K."/>
            <person name="Minamisawa K."/>
        </authorList>
    </citation>
    <scope>NUCLEOTIDE SEQUENCE</scope>
    <source>
        <strain evidence="3">XF4</strain>
    </source>
</reference>
<keyword evidence="1" id="KW-0472">Membrane</keyword>
<protein>
    <submittedName>
        <fullName evidence="2">Uncharacterized protein</fullName>
    </submittedName>
</protein>
<dbReference type="EMBL" id="AP023091">
    <property type="protein sequence ID" value="BCE22153.1"/>
    <property type="molecule type" value="Genomic_DNA"/>
</dbReference>
<organism evidence="2">
    <name type="scientific">Bradyrhizobium diazoefficiens</name>
    <dbReference type="NCBI Taxonomy" id="1355477"/>
    <lineage>
        <taxon>Bacteria</taxon>
        <taxon>Pseudomonadati</taxon>
        <taxon>Pseudomonadota</taxon>
        <taxon>Alphaproteobacteria</taxon>
        <taxon>Hyphomicrobiales</taxon>
        <taxon>Nitrobacteraceae</taxon>
        <taxon>Bradyrhizobium</taxon>
    </lineage>
</organism>
<feature type="transmembrane region" description="Helical" evidence="1">
    <location>
        <begin position="20"/>
        <end position="40"/>
    </location>
</feature>
<reference evidence="2" key="1">
    <citation type="submission" date="2020-05" db="EMBL/GenBank/DDBJ databases">
        <title>Complete genome sequence of Bradyrhizobium diazoefficiens XF1 isolated from soybean nodule.</title>
        <authorList>
            <person name="Noda R."/>
            <person name="Kakizaki K."/>
            <person name="Minamisawa K."/>
        </authorList>
    </citation>
    <scope>NUCLEOTIDE SEQUENCE</scope>
    <source>
        <strain evidence="2">XF1</strain>
    </source>
</reference>
<dbReference type="AlphaFoldDB" id="A0A809X5S6"/>
<proteinExistence type="predicted"/>
<dbReference type="EMBL" id="AP023099">
    <property type="protein sequence ID" value="BCE91934.1"/>
    <property type="molecule type" value="Genomic_DNA"/>
</dbReference>
<gene>
    <name evidence="4" type="ORF">XF10B_47320</name>
    <name evidence="2" type="ORF">XF1B_48340</name>
    <name evidence="3" type="ORF">XF4B_47670</name>
</gene>
<name>A0A809X5S6_9BRAD</name>
<keyword evidence="1" id="KW-1133">Transmembrane helix</keyword>
<dbReference type="EMBL" id="AP023094">
    <property type="protein sequence ID" value="BCE48418.1"/>
    <property type="molecule type" value="Genomic_DNA"/>
</dbReference>
<evidence type="ECO:0000313" key="4">
    <source>
        <dbReference type="EMBL" id="BCE91934.1"/>
    </source>
</evidence>
<keyword evidence="1" id="KW-0812">Transmembrane</keyword>
<accession>A0A809X5S6</accession>